<organism evidence="2 3">
    <name type="scientific">Tilletia horrida</name>
    <dbReference type="NCBI Taxonomy" id="155126"/>
    <lineage>
        <taxon>Eukaryota</taxon>
        <taxon>Fungi</taxon>
        <taxon>Dikarya</taxon>
        <taxon>Basidiomycota</taxon>
        <taxon>Ustilaginomycotina</taxon>
        <taxon>Exobasidiomycetes</taxon>
        <taxon>Tilletiales</taxon>
        <taxon>Tilletiaceae</taxon>
        <taxon>Tilletia</taxon>
    </lineage>
</organism>
<dbReference type="PANTHER" id="PTHR13622">
    <property type="entry name" value="THIAMIN PYROPHOSPHOKINASE"/>
    <property type="match status" value="1"/>
</dbReference>
<dbReference type="FunFam" id="3.90.79.10:FF:000019">
    <property type="entry name" value="Thiamin pyrophosphokinase, putative"/>
    <property type="match status" value="1"/>
</dbReference>
<dbReference type="InterPro" id="IPR015797">
    <property type="entry name" value="NUDIX_hydrolase-like_dom_sf"/>
</dbReference>
<protein>
    <recommendedName>
        <fullName evidence="1">Nudix hydrolase domain-containing protein</fullName>
    </recommendedName>
</protein>
<evidence type="ECO:0000259" key="1">
    <source>
        <dbReference type="PROSITE" id="PS51462"/>
    </source>
</evidence>
<reference evidence="2" key="1">
    <citation type="journal article" date="2023" name="PhytoFront">
        <title>Draft Genome Resources of Seven Strains of Tilletia horrida, Causal Agent of Kernel Smut of Rice.</title>
        <authorList>
            <person name="Khanal S."/>
            <person name="Antony Babu S."/>
            <person name="Zhou X.G."/>
        </authorList>
    </citation>
    <scope>NUCLEOTIDE SEQUENCE</scope>
    <source>
        <strain evidence="2">TX6</strain>
    </source>
</reference>
<dbReference type="Pfam" id="PF15916">
    <property type="entry name" value="DUF4743"/>
    <property type="match status" value="1"/>
</dbReference>
<dbReference type="Pfam" id="PF00293">
    <property type="entry name" value="NUDIX"/>
    <property type="match status" value="1"/>
</dbReference>
<dbReference type="Proteomes" id="UP001176517">
    <property type="component" value="Unassembled WGS sequence"/>
</dbReference>
<dbReference type="GO" id="GO:0044715">
    <property type="term" value="F:8-oxo-dGDP phosphatase activity"/>
    <property type="evidence" value="ECO:0007669"/>
    <property type="project" value="TreeGrafter"/>
</dbReference>
<dbReference type="PANTHER" id="PTHR13622:SF8">
    <property type="entry name" value="THIAMIN PYROPHOSPHOKINASE 1"/>
    <property type="match status" value="1"/>
</dbReference>
<dbReference type="Gene3D" id="3.90.79.10">
    <property type="entry name" value="Nucleoside Triphosphate Pyrophosphohydrolase"/>
    <property type="match status" value="1"/>
</dbReference>
<dbReference type="PROSITE" id="PS51462">
    <property type="entry name" value="NUDIX"/>
    <property type="match status" value="1"/>
</dbReference>
<evidence type="ECO:0000313" key="2">
    <source>
        <dbReference type="EMBL" id="KAK0557710.1"/>
    </source>
</evidence>
<dbReference type="AlphaFoldDB" id="A0AAN6GYH7"/>
<dbReference type="CDD" id="cd03676">
    <property type="entry name" value="NUDIX_Tnr3_like"/>
    <property type="match status" value="1"/>
</dbReference>
<feature type="domain" description="Nudix hydrolase" evidence="1">
    <location>
        <begin position="137"/>
        <end position="289"/>
    </location>
</feature>
<name>A0AAN6GYH7_9BASI</name>
<dbReference type="InterPro" id="IPR031804">
    <property type="entry name" value="DUF4743"/>
</dbReference>
<proteinExistence type="predicted"/>
<accession>A0AAN6GYH7</accession>
<comment type="caution">
    <text evidence="2">The sequence shown here is derived from an EMBL/GenBank/DDBJ whole genome shotgun (WGS) entry which is preliminary data.</text>
</comment>
<gene>
    <name evidence="2" type="ORF">OC846_000277</name>
</gene>
<evidence type="ECO:0000313" key="3">
    <source>
        <dbReference type="Proteomes" id="UP001176517"/>
    </source>
</evidence>
<dbReference type="SUPFAM" id="SSF55811">
    <property type="entry name" value="Nudix"/>
    <property type="match status" value="1"/>
</dbReference>
<dbReference type="InterPro" id="IPR000086">
    <property type="entry name" value="NUDIX_hydrolase_dom"/>
</dbReference>
<dbReference type="EMBL" id="JAPDMZ010000003">
    <property type="protein sequence ID" value="KAK0557710.1"/>
    <property type="molecule type" value="Genomic_DNA"/>
</dbReference>
<keyword evidence="3" id="KW-1185">Reference proteome</keyword>
<sequence length="321" mass="35888">MSAAANESEHTLLEIVDLCHNSEPHLDPSLHPFIVDSRRYGYLPNSVFQAVERELAASQSSVQPRPLEIVPASASLKTTLPGITFTETCSKPEERSAALQALAEKWRSEKKFPYPLDGWRNELYAVWGPNHQIAFRLERAACALFGVATFGVHMTAYTPDMQVWIPRRAANKPTWPSYLDNTAAGGITAGEPPGESMVRESWEEAGFSEDLVRKHLKATGVITYVYTTPEGLVQPECEYTYDLALPSADIVPNPVDGEAEAFELYTFEQTMRLIRQAKFKPNCALVLIDFYIRHGLITPENEPDYIEIVAKMHTSFGLPMP</sequence>